<evidence type="ECO:0000256" key="12">
    <source>
        <dbReference type="ARBA" id="ARBA00023157"/>
    </source>
</evidence>
<dbReference type="GO" id="GO:0016152">
    <property type="term" value="F:mercury (II) reductase (NADP+) activity"/>
    <property type="evidence" value="ECO:0007669"/>
    <property type="project" value="UniProtKB-EC"/>
</dbReference>
<evidence type="ECO:0000256" key="11">
    <source>
        <dbReference type="ARBA" id="ARBA00023002"/>
    </source>
</evidence>
<keyword evidence="11 18" id="KW-0560">Oxidoreductase</keyword>
<evidence type="ECO:0000313" key="21">
    <source>
        <dbReference type="EMBL" id="ROR32340.1"/>
    </source>
</evidence>
<keyword evidence="16" id="KW-0520">NAD</keyword>
<evidence type="ECO:0000256" key="16">
    <source>
        <dbReference type="PIRSR" id="PIRSR000350-3"/>
    </source>
</evidence>
<evidence type="ECO:0000256" key="8">
    <source>
        <dbReference type="ARBA" id="ARBA00022827"/>
    </source>
</evidence>
<keyword evidence="13 18" id="KW-0676">Redox-active center</keyword>
<dbReference type="Proteomes" id="UP000276634">
    <property type="component" value="Unassembled WGS sequence"/>
</dbReference>
<dbReference type="PROSITE" id="PS00076">
    <property type="entry name" value="PYRIDINE_REDOX_1"/>
    <property type="match status" value="1"/>
</dbReference>
<dbReference type="GO" id="GO:0050661">
    <property type="term" value="F:NADP binding"/>
    <property type="evidence" value="ECO:0007669"/>
    <property type="project" value="InterPro"/>
</dbReference>
<evidence type="ECO:0000256" key="1">
    <source>
        <dbReference type="ARBA" id="ARBA00007532"/>
    </source>
</evidence>
<feature type="binding site" evidence="16">
    <location>
        <position position="50"/>
    </location>
    <ligand>
        <name>FAD</name>
        <dbReference type="ChEBI" id="CHEBI:57692"/>
    </ligand>
</feature>
<dbReference type="InterPro" id="IPR036188">
    <property type="entry name" value="FAD/NAD-bd_sf"/>
</dbReference>
<dbReference type="PANTHER" id="PTHR43014:SF2">
    <property type="entry name" value="MERCURIC REDUCTASE"/>
    <property type="match status" value="1"/>
</dbReference>
<evidence type="ECO:0000256" key="15">
    <source>
        <dbReference type="ARBA" id="ARBA00048984"/>
    </source>
</evidence>
<evidence type="ECO:0000256" key="9">
    <source>
        <dbReference type="ARBA" id="ARBA00022857"/>
    </source>
</evidence>
<evidence type="ECO:0000259" key="20">
    <source>
        <dbReference type="Pfam" id="PF07992"/>
    </source>
</evidence>
<dbReference type="InterPro" id="IPR021179">
    <property type="entry name" value="Mercury_reductase_MerA"/>
</dbReference>
<accession>A0A3N1Y0L0</accession>
<dbReference type="Pfam" id="PF07992">
    <property type="entry name" value="Pyr_redox_2"/>
    <property type="match status" value="1"/>
</dbReference>
<dbReference type="OrthoDB" id="9800167at2"/>
<keyword evidence="7" id="KW-0479">Metal-binding</keyword>
<dbReference type="Gene3D" id="3.50.50.60">
    <property type="entry name" value="FAD/NAD(P)-binding domain"/>
    <property type="match status" value="2"/>
</dbReference>
<reference evidence="21 22" key="1">
    <citation type="submission" date="2018-11" db="EMBL/GenBank/DDBJ databases">
        <title>Genomic Encyclopedia of Type Strains, Phase IV (KMG-IV): sequencing the most valuable type-strain genomes for metagenomic binning, comparative biology and taxonomic classification.</title>
        <authorList>
            <person name="Goeker M."/>
        </authorList>
    </citation>
    <scope>NUCLEOTIDE SEQUENCE [LARGE SCALE GENOMIC DNA]</scope>
    <source>
        <strain evidence="21 22">DSM 100275</strain>
    </source>
</reference>
<dbReference type="Gene3D" id="3.30.390.30">
    <property type="match status" value="1"/>
</dbReference>
<keyword evidence="12" id="KW-1015">Disulfide bond</keyword>
<evidence type="ECO:0000256" key="14">
    <source>
        <dbReference type="ARBA" id="ARBA00031725"/>
    </source>
</evidence>
<evidence type="ECO:0000256" key="5">
    <source>
        <dbReference type="ARBA" id="ARBA00022466"/>
    </source>
</evidence>
<evidence type="ECO:0000256" key="10">
    <source>
        <dbReference type="ARBA" id="ARBA00022914"/>
    </source>
</evidence>
<comment type="similarity">
    <text evidence="1 18">Belongs to the class-I pyridine nucleotide-disulfide oxidoreductase family.</text>
</comment>
<dbReference type="GO" id="GO:0050660">
    <property type="term" value="F:flavin adenine dinucleotide binding"/>
    <property type="evidence" value="ECO:0007669"/>
    <property type="project" value="InterPro"/>
</dbReference>
<dbReference type="NCBIfam" id="TIGR02053">
    <property type="entry name" value="MerA"/>
    <property type="match status" value="1"/>
</dbReference>
<name>A0A3N1Y0L0_9GAMM</name>
<evidence type="ECO:0000256" key="6">
    <source>
        <dbReference type="ARBA" id="ARBA00022630"/>
    </source>
</evidence>
<dbReference type="NCBIfam" id="NF010311">
    <property type="entry name" value="PRK13748.1"/>
    <property type="match status" value="1"/>
</dbReference>
<dbReference type="AlphaFoldDB" id="A0A3N1Y0L0"/>
<evidence type="ECO:0000256" key="18">
    <source>
        <dbReference type="RuleBase" id="RU003691"/>
    </source>
</evidence>
<evidence type="ECO:0000256" key="7">
    <source>
        <dbReference type="ARBA" id="ARBA00022723"/>
    </source>
</evidence>
<dbReference type="InterPro" id="IPR001100">
    <property type="entry name" value="Pyr_nuc-diS_OxRdtase"/>
</dbReference>
<feature type="binding site" evidence="16">
    <location>
        <position position="266"/>
    </location>
    <ligand>
        <name>NAD(+)</name>
        <dbReference type="ChEBI" id="CHEBI:57540"/>
    </ligand>
</feature>
<gene>
    <name evidence="21" type="ORF">EDC57_1538</name>
</gene>
<evidence type="ECO:0000256" key="4">
    <source>
        <dbReference type="ARBA" id="ARBA00014791"/>
    </source>
</evidence>
<comment type="caution">
    <text evidence="21">The sequence shown here is derived from an EMBL/GenBank/DDBJ whole genome shotgun (WGS) entry which is preliminary data.</text>
</comment>
<dbReference type="FunFam" id="3.30.390.30:FF:000001">
    <property type="entry name" value="Dihydrolipoyl dehydrogenase"/>
    <property type="match status" value="1"/>
</dbReference>
<dbReference type="SUPFAM" id="SSF55424">
    <property type="entry name" value="FAD/NAD-linked reductases, dimerisation (C-terminal) domain"/>
    <property type="match status" value="1"/>
</dbReference>
<sequence>MSGPTVAVIGSGAAAFAAAIRASERGARVVMIERGTLGGTCVNVGCVPSKILLRAAEVAHLQAAHPFAGLGRYAPALDRRALAGQMAARVEALREAKYEAVLASLPGVTFLQGEARFEDAHILRVARADGGVDRLRPDAVLVATGARPALPPVAGLAETPYWTSTEALASEETPPRLAVLGSSAVALELAQAFARLGSRVTVLARGRLLSREAEDVGAALAEAFRAEGIEVRTGARIEAVAWDDGRFRIVAGDGVVEAERLLVATGRRPNTDGLGLEEAGVAVEANGAIRVDERLRTTRPHVFAAGDCTPLPQLVYVAAAAGSRAGENMTGGDAVLDLSVLPWVIFTEPQVAAVGLDQAAAERRGIAVEVRTLPLAEVPRALANFETHGFVRIVAEAGSLRILGVQAVAPHAGELIEAAALAIRAGMTVDALAGELFPYLTWTEALKLCAQTFRRDVAKLSCCAA</sequence>
<comment type="subunit">
    <text evidence="2">Homodimer.</text>
</comment>
<keyword evidence="9" id="KW-0521">NADP</keyword>
<comment type="cofactor">
    <cofactor evidence="16">
        <name>FAD</name>
        <dbReference type="ChEBI" id="CHEBI:57692"/>
    </cofactor>
    <text evidence="16">Binds 1 FAD per subunit.</text>
</comment>
<dbReference type="InterPro" id="IPR012999">
    <property type="entry name" value="Pyr_OxRdtase_I_AS"/>
</dbReference>
<keyword evidence="8 16" id="KW-0274">FAD</keyword>
<feature type="domain" description="Pyridine nucleotide-disulphide oxidoreductase dimerisation" evidence="19">
    <location>
        <begin position="342"/>
        <end position="447"/>
    </location>
</feature>
<dbReference type="RefSeq" id="WP_123401288.1">
    <property type="nucleotide sequence ID" value="NZ_RJVI01000002.1"/>
</dbReference>
<dbReference type="GO" id="GO:0050787">
    <property type="term" value="P:detoxification of mercury ion"/>
    <property type="evidence" value="ECO:0007669"/>
    <property type="project" value="InterPro"/>
</dbReference>
<comment type="catalytic activity">
    <reaction evidence="15">
        <text>Hg + NADP(+) + H(+) = Hg(2+) + NADPH</text>
        <dbReference type="Rhea" id="RHEA:23856"/>
        <dbReference type="ChEBI" id="CHEBI:15378"/>
        <dbReference type="ChEBI" id="CHEBI:16170"/>
        <dbReference type="ChEBI" id="CHEBI:16793"/>
        <dbReference type="ChEBI" id="CHEBI:57783"/>
        <dbReference type="ChEBI" id="CHEBI:58349"/>
        <dbReference type="EC" id="1.16.1.1"/>
    </reaction>
</comment>
<feature type="binding site" evidence="16">
    <location>
        <begin position="181"/>
        <end position="188"/>
    </location>
    <ligand>
        <name>NAD(+)</name>
        <dbReference type="ChEBI" id="CHEBI:57540"/>
    </ligand>
</feature>
<dbReference type="PRINTS" id="PR00945">
    <property type="entry name" value="HGRDTASE"/>
</dbReference>
<feature type="domain" description="FAD/NAD(P)-binding" evidence="20">
    <location>
        <begin position="5"/>
        <end position="322"/>
    </location>
</feature>
<evidence type="ECO:0000256" key="13">
    <source>
        <dbReference type="ARBA" id="ARBA00023284"/>
    </source>
</evidence>
<keyword evidence="10" id="KW-0476">Mercury</keyword>
<evidence type="ECO:0000256" key="3">
    <source>
        <dbReference type="ARBA" id="ARBA00012661"/>
    </source>
</evidence>
<dbReference type="GO" id="GO:0045340">
    <property type="term" value="F:mercury ion binding"/>
    <property type="evidence" value="ECO:0007669"/>
    <property type="project" value="InterPro"/>
</dbReference>
<dbReference type="GO" id="GO:0016668">
    <property type="term" value="F:oxidoreductase activity, acting on a sulfur group of donors, NAD(P) as acceptor"/>
    <property type="evidence" value="ECO:0007669"/>
    <property type="project" value="InterPro"/>
</dbReference>
<proteinExistence type="inferred from homology"/>
<dbReference type="GO" id="GO:0003955">
    <property type="term" value="F:NAD(P)H dehydrogenase (quinone) activity"/>
    <property type="evidence" value="ECO:0007669"/>
    <property type="project" value="TreeGrafter"/>
</dbReference>
<dbReference type="InterPro" id="IPR023753">
    <property type="entry name" value="FAD/NAD-binding_dom"/>
</dbReference>
<feature type="disulfide bond" description="Redox-active" evidence="17">
    <location>
        <begin position="41"/>
        <end position="46"/>
    </location>
</feature>
<dbReference type="PIRSF" id="PIRSF000350">
    <property type="entry name" value="Mercury_reductase_MerA"/>
    <property type="match status" value="1"/>
</dbReference>
<dbReference type="InterPro" id="IPR004099">
    <property type="entry name" value="Pyr_nucl-diS_OxRdtase_dimer"/>
</dbReference>
<keyword evidence="5" id="KW-0475">Mercuric resistance</keyword>
<organism evidence="21 22">
    <name type="scientific">Inmirania thermothiophila</name>
    <dbReference type="NCBI Taxonomy" id="1750597"/>
    <lineage>
        <taxon>Bacteria</taxon>
        <taxon>Pseudomonadati</taxon>
        <taxon>Pseudomonadota</taxon>
        <taxon>Gammaproteobacteria</taxon>
        <taxon>Chromatiales</taxon>
        <taxon>Ectothiorhodospiraceae</taxon>
        <taxon>Inmirania</taxon>
    </lineage>
</organism>
<dbReference type="EMBL" id="RJVI01000002">
    <property type="protein sequence ID" value="ROR32340.1"/>
    <property type="molecule type" value="Genomic_DNA"/>
</dbReference>
<keyword evidence="6 18" id="KW-0285">Flavoprotein</keyword>
<dbReference type="Pfam" id="PF02852">
    <property type="entry name" value="Pyr_redox_dim"/>
    <property type="match status" value="1"/>
</dbReference>
<keyword evidence="22" id="KW-1185">Reference proteome</keyword>
<feature type="binding site" evidence="16">
    <location>
        <position position="307"/>
    </location>
    <ligand>
        <name>FAD</name>
        <dbReference type="ChEBI" id="CHEBI:57692"/>
    </ligand>
</feature>
<keyword evidence="16" id="KW-0547">Nucleotide-binding</keyword>
<protein>
    <recommendedName>
        <fullName evidence="4">Mercuric reductase</fullName>
        <ecNumber evidence="3">1.16.1.1</ecNumber>
    </recommendedName>
    <alternativeName>
        <fullName evidence="14">Hg(II) reductase</fullName>
    </alternativeName>
</protein>
<dbReference type="InterPro" id="IPR016156">
    <property type="entry name" value="FAD/NAD-linked_Rdtase_dimer_sf"/>
</dbReference>
<dbReference type="EC" id="1.16.1.1" evidence="3"/>
<evidence type="ECO:0000256" key="17">
    <source>
        <dbReference type="PIRSR" id="PIRSR000350-4"/>
    </source>
</evidence>
<evidence type="ECO:0000313" key="22">
    <source>
        <dbReference type="Proteomes" id="UP000276634"/>
    </source>
</evidence>
<dbReference type="PANTHER" id="PTHR43014">
    <property type="entry name" value="MERCURIC REDUCTASE"/>
    <property type="match status" value="1"/>
</dbReference>
<evidence type="ECO:0000256" key="2">
    <source>
        <dbReference type="ARBA" id="ARBA00011738"/>
    </source>
</evidence>
<evidence type="ECO:0000259" key="19">
    <source>
        <dbReference type="Pfam" id="PF02852"/>
    </source>
</evidence>
<dbReference type="SUPFAM" id="SSF51905">
    <property type="entry name" value="FAD/NAD(P)-binding domain"/>
    <property type="match status" value="1"/>
</dbReference>